<keyword evidence="2" id="KW-1185">Reference proteome</keyword>
<feature type="non-terminal residue" evidence="1">
    <location>
        <position position="1"/>
    </location>
</feature>
<accession>A0ABN9W0E6</accession>
<protein>
    <recommendedName>
        <fullName evidence="3">Reverse transcriptase domain-containing protein</fullName>
    </recommendedName>
</protein>
<gene>
    <name evidence="1" type="ORF">PCOR1329_LOCUS62129</name>
</gene>
<reference evidence="1" key="1">
    <citation type="submission" date="2023-10" db="EMBL/GenBank/DDBJ databases">
        <authorList>
            <person name="Chen Y."/>
            <person name="Shah S."/>
            <person name="Dougan E. K."/>
            <person name="Thang M."/>
            <person name="Chan C."/>
        </authorList>
    </citation>
    <scope>NUCLEOTIDE SEQUENCE [LARGE SCALE GENOMIC DNA]</scope>
</reference>
<dbReference type="EMBL" id="CAUYUJ010017837">
    <property type="protein sequence ID" value="CAK0878331.1"/>
    <property type="molecule type" value="Genomic_DNA"/>
</dbReference>
<comment type="caution">
    <text evidence="1">The sequence shown here is derived from an EMBL/GenBank/DDBJ whole genome shotgun (WGS) entry which is preliminary data.</text>
</comment>
<name>A0ABN9W0E6_9DINO</name>
<evidence type="ECO:0000313" key="2">
    <source>
        <dbReference type="Proteomes" id="UP001189429"/>
    </source>
</evidence>
<feature type="non-terminal residue" evidence="1">
    <location>
        <position position="164"/>
    </location>
</feature>
<evidence type="ECO:0000313" key="1">
    <source>
        <dbReference type="EMBL" id="CAK0878331.1"/>
    </source>
</evidence>
<proteinExistence type="predicted"/>
<evidence type="ECO:0008006" key="3">
    <source>
        <dbReference type="Google" id="ProtNLM"/>
    </source>
</evidence>
<dbReference type="Proteomes" id="UP001189429">
    <property type="component" value="Unassembled WGS sequence"/>
</dbReference>
<sequence>LQPTPVRAYGFKTGVCVDDVVGLVRQILFLADSWGFEAHVCVQDVLTAFDSMPRESTFDAMRRRGVRPGLFYKNKVALQTPGNLLERIRAWRTLCGASVTHGACNWHLDQRVLKRLRTWELQVLRSMLKMRRRPHENQKAYNQRAAAQIYAWFGKVSALMIHHR</sequence>
<organism evidence="1 2">
    <name type="scientific">Prorocentrum cordatum</name>
    <dbReference type="NCBI Taxonomy" id="2364126"/>
    <lineage>
        <taxon>Eukaryota</taxon>
        <taxon>Sar</taxon>
        <taxon>Alveolata</taxon>
        <taxon>Dinophyceae</taxon>
        <taxon>Prorocentrales</taxon>
        <taxon>Prorocentraceae</taxon>
        <taxon>Prorocentrum</taxon>
    </lineage>
</organism>